<dbReference type="PANTHER" id="PTHR24092:SF148">
    <property type="entry name" value="PHOSPHOLIPID-TRANSPORTING ATPASE"/>
    <property type="match status" value="1"/>
</dbReference>
<dbReference type="PANTHER" id="PTHR24092">
    <property type="entry name" value="PROBABLE PHOSPHOLIPID-TRANSPORTING ATPASE"/>
    <property type="match status" value="1"/>
</dbReference>
<evidence type="ECO:0000313" key="2">
    <source>
        <dbReference type="Proteomes" id="UP001627284"/>
    </source>
</evidence>
<dbReference type="EMBL" id="JBJKTR010000017">
    <property type="protein sequence ID" value="KAL3338145.1"/>
    <property type="molecule type" value="Genomic_DNA"/>
</dbReference>
<dbReference type="AlphaFoldDB" id="A0ABD2S2U8"/>
<dbReference type="EMBL" id="JBJKTR010000017">
    <property type="protein sequence ID" value="KAL3338126.1"/>
    <property type="molecule type" value="Genomic_DNA"/>
</dbReference>
<dbReference type="InterPro" id="IPR023299">
    <property type="entry name" value="ATPase_P-typ_cyto_dom_N"/>
</dbReference>
<dbReference type="EMBL" id="JBJKTR010000017">
    <property type="protein sequence ID" value="KAL3338131.1"/>
    <property type="molecule type" value="Genomic_DNA"/>
</dbReference>
<proteinExistence type="predicted"/>
<dbReference type="EMBL" id="JBJKTR010000017">
    <property type="protein sequence ID" value="KAL3338124.1"/>
    <property type="molecule type" value="Genomic_DNA"/>
</dbReference>
<sequence>MKGFHVVVLLAAGSGIRDTQCGFKMFARSAARKLFLNIRLKSQIHAVSKKGQQSDDSGGRDSTIRISDVPAAAFGSRAHLEEKALATRKWYRNFLMIGFHIVVVLAAGSGIRDTQNQQLCLPSRRKLRLYSEIPTDSELMELLHIELAGEERIAAHEFFMTLAACNTVIPILTHSSSLDEVHDTVGTIEYQGESPDEQALVAAASAYGYTLCERTSGHIVIDVNGEKLRLDVLGLHEFDSVRKRMSVVIRFPSGAVKVLVKGADTMMFSILRKDHKSHHDIQNVTLSLLNEYSSEGLRTLVVAAREKNWRSGNSCMRKASTSLPDR</sequence>
<dbReference type="EMBL" id="JBJKTR010000017">
    <property type="protein sequence ID" value="KAL3338150.1"/>
    <property type="molecule type" value="Genomic_DNA"/>
</dbReference>
<keyword evidence="2" id="KW-1185">Reference proteome</keyword>
<dbReference type="Proteomes" id="UP001627284">
    <property type="component" value="Unassembled WGS sequence"/>
</dbReference>
<dbReference type="EMBL" id="JBJKTR010000017">
    <property type="protein sequence ID" value="KAL3338147.1"/>
    <property type="molecule type" value="Genomic_DNA"/>
</dbReference>
<organism evidence="1 2">
    <name type="scientific">Solanum stoloniferum</name>
    <dbReference type="NCBI Taxonomy" id="62892"/>
    <lineage>
        <taxon>Eukaryota</taxon>
        <taxon>Viridiplantae</taxon>
        <taxon>Streptophyta</taxon>
        <taxon>Embryophyta</taxon>
        <taxon>Tracheophyta</taxon>
        <taxon>Spermatophyta</taxon>
        <taxon>Magnoliopsida</taxon>
        <taxon>eudicotyledons</taxon>
        <taxon>Gunneridae</taxon>
        <taxon>Pentapetalae</taxon>
        <taxon>asterids</taxon>
        <taxon>lamiids</taxon>
        <taxon>Solanales</taxon>
        <taxon>Solanaceae</taxon>
        <taxon>Solanoideae</taxon>
        <taxon>Solaneae</taxon>
        <taxon>Solanum</taxon>
    </lineage>
</organism>
<gene>
    <name evidence="1" type="ORF">AABB24_030347</name>
</gene>
<name>A0ABD2S2U8_9SOLN</name>
<reference evidence="1 2" key="1">
    <citation type="submission" date="2024-05" db="EMBL/GenBank/DDBJ databases">
        <title>De novo assembly of an allotetraploid wild potato.</title>
        <authorList>
            <person name="Hosaka A.J."/>
        </authorList>
    </citation>
    <scope>NUCLEOTIDE SEQUENCE [LARGE SCALE GENOMIC DNA]</scope>
    <source>
        <tissue evidence="1">Young leaves</tissue>
    </source>
</reference>
<dbReference type="EMBL" id="JBJKTR010000017">
    <property type="protein sequence ID" value="KAL3338143.1"/>
    <property type="molecule type" value="Genomic_DNA"/>
</dbReference>
<dbReference type="Pfam" id="PF13246">
    <property type="entry name" value="Cation_ATPase"/>
    <property type="match status" value="1"/>
</dbReference>
<accession>A0ABD2S2U8</accession>
<dbReference type="EMBL" id="JBJKTR010000017">
    <property type="protein sequence ID" value="KAL3338132.1"/>
    <property type="molecule type" value="Genomic_DNA"/>
</dbReference>
<dbReference type="Gene3D" id="3.40.1110.10">
    <property type="entry name" value="Calcium-transporting ATPase, cytoplasmic domain N"/>
    <property type="match status" value="1"/>
</dbReference>
<dbReference type="EMBL" id="JBJKTR010000017">
    <property type="protein sequence ID" value="KAL3338119.1"/>
    <property type="molecule type" value="Genomic_DNA"/>
</dbReference>
<dbReference type="EMBL" id="JBJKTR010000017">
    <property type="protein sequence ID" value="KAL3338140.1"/>
    <property type="molecule type" value="Genomic_DNA"/>
</dbReference>
<dbReference type="EMBL" id="JBJKTR010000017">
    <property type="protein sequence ID" value="KAL3338136.1"/>
    <property type="molecule type" value="Genomic_DNA"/>
</dbReference>
<protein>
    <submittedName>
        <fullName evidence="1">Uncharacterized protein</fullName>
    </submittedName>
</protein>
<evidence type="ECO:0000313" key="1">
    <source>
        <dbReference type="EMBL" id="KAL3338129.1"/>
    </source>
</evidence>
<dbReference type="EMBL" id="JBJKTR010000017">
    <property type="protein sequence ID" value="KAL3338148.1"/>
    <property type="molecule type" value="Genomic_DNA"/>
</dbReference>
<dbReference type="SUPFAM" id="SSF81660">
    <property type="entry name" value="Metal cation-transporting ATPase, ATP-binding domain N"/>
    <property type="match status" value="1"/>
</dbReference>
<dbReference type="EMBL" id="JBJKTR010000017">
    <property type="protein sequence ID" value="KAL3338137.1"/>
    <property type="molecule type" value="Genomic_DNA"/>
</dbReference>
<comment type="caution">
    <text evidence="1">The sequence shown here is derived from an EMBL/GenBank/DDBJ whole genome shotgun (WGS) entry which is preliminary data.</text>
</comment>
<dbReference type="EMBL" id="JBJKTR010000017">
    <property type="protein sequence ID" value="KAL3338135.1"/>
    <property type="molecule type" value="Genomic_DNA"/>
</dbReference>
<dbReference type="EMBL" id="JBJKTR010000017">
    <property type="protein sequence ID" value="KAL3338129.1"/>
    <property type="molecule type" value="Genomic_DNA"/>
</dbReference>